<feature type="transmembrane region" description="Helical" evidence="1">
    <location>
        <begin position="132"/>
        <end position="151"/>
    </location>
</feature>
<proteinExistence type="predicted"/>
<dbReference type="PATRIC" id="fig|123899.6.peg.2914"/>
<evidence type="ECO:0000313" key="2">
    <source>
        <dbReference type="EMBL" id="SAI71815.1"/>
    </source>
</evidence>
<evidence type="ECO:0000313" key="3">
    <source>
        <dbReference type="Proteomes" id="UP000076825"/>
    </source>
</evidence>
<accession>A0A157SN60</accession>
<organism evidence="2 3">
    <name type="scientific">Bordetella trematum</name>
    <dbReference type="NCBI Taxonomy" id="123899"/>
    <lineage>
        <taxon>Bacteria</taxon>
        <taxon>Pseudomonadati</taxon>
        <taxon>Pseudomonadota</taxon>
        <taxon>Betaproteobacteria</taxon>
        <taxon>Burkholderiales</taxon>
        <taxon>Alcaligenaceae</taxon>
        <taxon>Bordetella</taxon>
    </lineage>
</organism>
<feature type="transmembrane region" description="Helical" evidence="1">
    <location>
        <begin position="12"/>
        <end position="31"/>
    </location>
</feature>
<dbReference type="KEGG" id="btrm:SAMEA390648702924"/>
<keyword evidence="1" id="KW-0472">Membrane</keyword>
<keyword evidence="1" id="KW-1133">Transmembrane helix</keyword>
<dbReference type="InterPro" id="IPR036259">
    <property type="entry name" value="MFS_trans_sf"/>
</dbReference>
<dbReference type="Proteomes" id="UP000076825">
    <property type="component" value="Chromosome 1"/>
</dbReference>
<dbReference type="AlphaFoldDB" id="A0A157SN60"/>
<protein>
    <submittedName>
        <fullName evidence="2">Uncharacterized protein</fullName>
    </submittedName>
</protein>
<sequence length="165" mass="16335">MLDQGFAPGRIAWIVGILGGLVAALASLAAARLSRGPAAAAALPWFGGFNLLAIAALAVATLGQLGPQALTAAAMLIAAAMGASAGLVFGLMMYHARPGLAALDYGLQSSLFVVGRTAAPVAAGALLDLGGYGLMLGSLVGATTLVWLMALRGRRRILAPGAAGR</sequence>
<reference evidence="2 3" key="1">
    <citation type="submission" date="2016-04" db="EMBL/GenBank/DDBJ databases">
        <authorList>
            <consortium name="Pathogen Informatics"/>
        </authorList>
    </citation>
    <scope>NUCLEOTIDE SEQUENCE [LARGE SCALE GENOMIC DNA]</scope>
    <source>
        <strain evidence="2 3">H044680328</strain>
    </source>
</reference>
<feature type="transmembrane region" description="Helical" evidence="1">
    <location>
        <begin position="43"/>
        <end position="63"/>
    </location>
</feature>
<keyword evidence="1" id="KW-0812">Transmembrane</keyword>
<dbReference type="EMBL" id="LT546645">
    <property type="protein sequence ID" value="SAI71815.1"/>
    <property type="molecule type" value="Genomic_DNA"/>
</dbReference>
<dbReference type="SUPFAM" id="SSF103473">
    <property type="entry name" value="MFS general substrate transporter"/>
    <property type="match status" value="1"/>
</dbReference>
<evidence type="ECO:0000256" key="1">
    <source>
        <dbReference type="SAM" id="Phobius"/>
    </source>
</evidence>
<feature type="transmembrane region" description="Helical" evidence="1">
    <location>
        <begin position="69"/>
        <end position="93"/>
    </location>
</feature>
<dbReference type="eggNOG" id="COG2814">
    <property type="taxonomic scope" value="Bacteria"/>
</dbReference>
<name>A0A157SN60_9BORD</name>
<gene>
    <name evidence="2" type="ORF">SAMEA3906487_02924</name>
</gene>
<keyword evidence="3" id="KW-1185">Reference proteome</keyword>